<dbReference type="InterPro" id="IPR036249">
    <property type="entry name" value="Thioredoxin-like_sf"/>
</dbReference>
<dbReference type="EMBL" id="FRBD01000013">
    <property type="protein sequence ID" value="SHK82352.1"/>
    <property type="molecule type" value="Genomic_DNA"/>
</dbReference>
<keyword evidence="3" id="KW-1015">Disulfide bond</keyword>
<evidence type="ECO:0000256" key="3">
    <source>
        <dbReference type="ARBA" id="ARBA00023157"/>
    </source>
</evidence>
<dbReference type="Gene3D" id="3.40.30.10">
    <property type="entry name" value="Glutaredoxin"/>
    <property type="match status" value="1"/>
</dbReference>
<dbReference type="Proteomes" id="UP000184130">
    <property type="component" value="Unassembled WGS sequence"/>
</dbReference>
<evidence type="ECO:0000256" key="1">
    <source>
        <dbReference type="ARBA" id="ARBA00004196"/>
    </source>
</evidence>
<evidence type="ECO:0000256" key="4">
    <source>
        <dbReference type="ARBA" id="ARBA00023284"/>
    </source>
</evidence>
<dbReference type="PROSITE" id="PS51352">
    <property type="entry name" value="THIOREDOXIN_2"/>
    <property type="match status" value="1"/>
</dbReference>
<dbReference type="OrthoDB" id="9794348at2"/>
<evidence type="ECO:0000313" key="8">
    <source>
        <dbReference type="Proteomes" id="UP000184130"/>
    </source>
</evidence>
<proteinExistence type="predicted"/>
<gene>
    <name evidence="7" type="ORF">SAMN05216463_11331</name>
</gene>
<reference evidence="7 8" key="1">
    <citation type="submission" date="2016-11" db="EMBL/GenBank/DDBJ databases">
        <authorList>
            <person name="Jaros S."/>
            <person name="Januszkiewicz K."/>
            <person name="Wedrychowicz H."/>
        </authorList>
    </citation>
    <scope>NUCLEOTIDE SEQUENCE [LARGE SCALE GENOMIC DNA]</scope>
    <source>
        <strain evidence="7 8">KHT3</strain>
    </source>
</reference>
<dbReference type="RefSeq" id="WP_081373190.1">
    <property type="nucleotide sequence ID" value="NZ_FRBD01000013.1"/>
</dbReference>
<dbReference type="CDD" id="cd02966">
    <property type="entry name" value="TlpA_like_family"/>
    <property type="match status" value="1"/>
</dbReference>
<keyword evidence="4" id="KW-0676">Redox-active center</keyword>
<dbReference type="InterPro" id="IPR013766">
    <property type="entry name" value="Thioredoxin_domain"/>
</dbReference>
<organism evidence="7 8">
    <name type="scientific">Xylanibacter ruminicola</name>
    <name type="common">Prevotella ruminicola</name>
    <dbReference type="NCBI Taxonomy" id="839"/>
    <lineage>
        <taxon>Bacteria</taxon>
        <taxon>Pseudomonadati</taxon>
        <taxon>Bacteroidota</taxon>
        <taxon>Bacteroidia</taxon>
        <taxon>Bacteroidales</taxon>
        <taxon>Prevotellaceae</taxon>
        <taxon>Xylanibacter</taxon>
    </lineage>
</organism>
<dbReference type="GO" id="GO:0030313">
    <property type="term" value="C:cell envelope"/>
    <property type="evidence" value="ECO:0007669"/>
    <property type="project" value="UniProtKB-SubCell"/>
</dbReference>
<evidence type="ECO:0000256" key="5">
    <source>
        <dbReference type="SAM" id="SignalP"/>
    </source>
</evidence>
<accession>A0A1M6VLH7</accession>
<dbReference type="PROSITE" id="PS51257">
    <property type="entry name" value="PROKAR_LIPOPROTEIN"/>
    <property type="match status" value="1"/>
</dbReference>
<dbReference type="PANTHER" id="PTHR42852">
    <property type="entry name" value="THIOL:DISULFIDE INTERCHANGE PROTEIN DSBE"/>
    <property type="match status" value="1"/>
</dbReference>
<evidence type="ECO:0000256" key="2">
    <source>
        <dbReference type="ARBA" id="ARBA00022748"/>
    </source>
</evidence>
<feature type="domain" description="Thioredoxin" evidence="6">
    <location>
        <begin position="43"/>
        <end position="181"/>
    </location>
</feature>
<comment type="subcellular location">
    <subcellularLocation>
        <location evidence="1">Cell envelope</location>
    </subcellularLocation>
</comment>
<dbReference type="AlphaFoldDB" id="A0A1M6VLH7"/>
<evidence type="ECO:0000313" key="7">
    <source>
        <dbReference type="EMBL" id="SHK82352.1"/>
    </source>
</evidence>
<protein>
    <submittedName>
        <fullName evidence="7">Peroxiredoxin</fullName>
    </submittedName>
</protein>
<dbReference type="PANTHER" id="PTHR42852:SF6">
    <property type="entry name" value="THIOL:DISULFIDE INTERCHANGE PROTEIN DSBE"/>
    <property type="match status" value="1"/>
</dbReference>
<dbReference type="InterPro" id="IPR050553">
    <property type="entry name" value="Thioredoxin_ResA/DsbE_sf"/>
</dbReference>
<dbReference type="Pfam" id="PF00578">
    <property type="entry name" value="AhpC-TSA"/>
    <property type="match status" value="1"/>
</dbReference>
<name>A0A1M6VLH7_XYLRU</name>
<evidence type="ECO:0000259" key="6">
    <source>
        <dbReference type="PROSITE" id="PS51352"/>
    </source>
</evidence>
<dbReference type="GO" id="GO:0017004">
    <property type="term" value="P:cytochrome complex assembly"/>
    <property type="evidence" value="ECO:0007669"/>
    <property type="project" value="UniProtKB-KW"/>
</dbReference>
<keyword evidence="5" id="KW-0732">Signal</keyword>
<sequence length="182" mass="20282">MKKPVLTLTLLSLAVTLMAACGSKNAQSAQSAPATENTEMAAEADADMAPEIELPNLQGSTTKLSSLRGKYVVIDFWGSWCIWCIRGIPNMKTYYANYKDKMEILGVDCRDTEEKWKAAVEEHQLPWLQVRCPDGQLQTLAAQYNIEGFPTKVVVDPQGKIAKVVVGEDPEFYSFLDELFKK</sequence>
<feature type="signal peptide" evidence="5">
    <location>
        <begin position="1"/>
        <end position="19"/>
    </location>
</feature>
<dbReference type="InterPro" id="IPR000866">
    <property type="entry name" value="AhpC/TSA"/>
</dbReference>
<feature type="chain" id="PRO_5012387182" evidence="5">
    <location>
        <begin position="20"/>
        <end position="182"/>
    </location>
</feature>
<dbReference type="SUPFAM" id="SSF52833">
    <property type="entry name" value="Thioredoxin-like"/>
    <property type="match status" value="1"/>
</dbReference>
<keyword evidence="2" id="KW-0201">Cytochrome c-type biogenesis</keyword>